<evidence type="ECO:0000256" key="5">
    <source>
        <dbReference type="ARBA" id="ARBA00022801"/>
    </source>
</evidence>
<evidence type="ECO:0000256" key="6">
    <source>
        <dbReference type="ARBA" id="ARBA00022807"/>
    </source>
</evidence>
<evidence type="ECO:0000313" key="11">
    <source>
        <dbReference type="Proteomes" id="UP000294847"/>
    </source>
</evidence>
<feature type="region of interest" description="Disordered" evidence="8">
    <location>
        <begin position="1"/>
        <end position="40"/>
    </location>
</feature>
<dbReference type="InterPro" id="IPR036959">
    <property type="entry name" value="Peptidase_C12_UCH_sf"/>
</dbReference>
<dbReference type="InterPro" id="IPR001578">
    <property type="entry name" value="Peptidase_C12_UCH"/>
</dbReference>
<dbReference type="PROSITE" id="PS52048">
    <property type="entry name" value="UCH_DOMAIN"/>
    <property type="match status" value="1"/>
</dbReference>
<dbReference type="GO" id="GO:0016579">
    <property type="term" value="P:protein deubiquitination"/>
    <property type="evidence" value="ECO:0007669"/>
    <property type="project" value="TreeGrafter"/>
</dbReference>
<keyword evidence="3 7" id="KW-0645">Protease</keyword>
<evidence type="ECO:0000256" key="4">
    <source>
        <dbReference type="ARBA" id="ARBA00022786"/>
    </source>
</evidence>
<name>A0A4P7NFH8_PYROR</name>
<feature type="active site" description="Nucleophile" evidence="7">
    <location>
        <position position="194"/>
    </location>
</feature>
<dbReference type="PANTHER" id="PTHR10589:SF29">
    <property type="entry name" value="UBIQUITIN CARBOXYL-TERMINAL HYDROLASE"/>
    <property type="match status" value="1"/>
</dbReference>
<dbReference type="InterPro" id="IPR038765">
    <property type="entry name" value="Papain-like_cys_pep_sf"/>
</dbReference>
<reference evidence="10 11" key="1">
    <citation type="journal article" date="2019" name="Mol. Biol. Evol.">
        <title>Blast fungal genomes show frequent chromosomal changes, gene gains and losses, and effector gene turnover.</title>
        <authorList>
            <person name="Gomez Luciano L.B."/>
            <person name="Jason Tsai I."/>
            <person name="Chuma I."/>
            <person name="Tosa Y."/>
            <person name="Chen Y.H."/>
            <person name="Li J.Y."/>
            <person name="Li M.Y."/>
            <person name="Jade Lu M.Y."/>
            <person name="Nakayashiki H."/>
            <person name="Li W.H."/>
        </authorList>
    </citation>
    <scope>NUCLEOTIDE SEQUENCE [LARGE SCALE GENOMIC DNA]</scope>
    <source>
        <strain evidence="10">MZ5-1-6</strain>
    </source>
</reference>
<gene>
    <name evidence="10" type="ORF">PoMZ_07564</name>
</gene>
<comment type="catalytic activity">
    <reaction evidence="1 7">
        <text>Thiol-dependent hydrolysis of ester, thioester, amide, peptide and isopeptide bonds formed by the C-terminal Gly of ubiquitin (a 76-residue protein attached to proteins as an intracellular targeting signal).</text>
        <dbReference type="EC" id="3.4.19.12"/>
    </reaction>
</comment>
<organism evidence="10 11">
    <name type="scientific">Pyricularia oryzae</name>
    <name type="common">Rice blast fungus</name>
    <name type="synonym">Magnaporthe oryzae</name>
    <dbReference type="NCBI Taxonomy" id="318829"/>
    <lineage>
        <taxon>Eukaryota</taxon>
        <taxon>Fungi</taxon>
        <taxon>Dikarya</taxon>
        <taxon>Ascomycota</taxon>
        <taxon>Pezizomycotina</taxon>
        <taxon>Sordariomycetes</taxon>
        <taxon>Sordariomycetidae</taxon>
        <taxon>Magnaporthales</taxon>
        <taxon>Pyriculariaceae</taxon>
        <taxon>Pyricularia</taxon>
    </lineage>
</organism>
<evidence type="ECO:0000256" key="7">
    <source>
        <dbReference type="PROSITE-ProRule" id="PRU01393"/>
    </source>
</evidence>
<keyword evidence="6 7" id="KW-0788">Thiol protease</keyword>
<feature type="compositionally biased region" description="Basic and acidic residues" evidence="8">
    <location>
        <begin position="17"/>
        <end position="37"/>
    </location>
</feature>
<dbReference type="GO" id="GO:0006511">
    <property type="term" value="P:ubiquitin-dependent protein catabolic process"/>
    <property type="evidence" value="ECO:0007669"/>
    <property type="project" value="UniProtKB-UniRule"/>
</dbReference>
<dbReference type="PANTHER" id="PTHR10589">
    <property type="entry name" value="UBIQUITIN CARBOXYL-TERMINAL HYDROLASE"/>
    <property type="match status" value="1"/>
</dbReference>
<evidence type="ECO:0000313" key="10">
    <source>
        <dbReference type="EMBL" id="QBZ60622.1"/>
    </source>
</evidence>
<feature type="active site" description="Proton donor" evidence="7">
    <location>
        <position position="291"/>
    </location>
</feature>
<keyword evidence="5 7" id="KW-0378">Hydrolase</keyword>
<evidence type="ECO:0000256" key="3">
    <source>
        <dbReference type="ARBA" id="ARBA00022670"/>
    </source>
</evidence>
<dbReference type="Gene3D" id="3.40.532.10">
    <property type="entry name" value="Peptidase C12, ubiquitin carboxyl-terminal hydrolase"/>
    <property type="match status" value="1"/>
</dbReference>
<feature type="domain" description="UCH catalytic" evidence="9">
    <location>
        <begin position="94"/>
        <end position="348"/>
    </location>
</feature>
<keyword evidence="4 7" id="KW-0833">Ubl conjugation pathway</keyword>
<feature type="site" description="Important for enzyme activity" evidence="7">
    <location>
        <position position="306"/>
    </location>
</feature>
<dbReference type="EC" id="3.4.19.12" evidence="2 7"/>
<evidence type="ECO:0000256" key="1">
    <source>
        <dbReference type="ARBA" id="ARBA00000707"/>
    </source>
</evidence>
<evidence type="ECO:0000256" key="8">
    <source>
        <dbReference type="SAM" id="MobiDB-lite"/>
    </source>
</evidence>
<dbReference type="GO" id="GO:0004843">
    <property type="term" value="F:cysteine-type deubiquitinase activity"/>
    <property type="evidence" value="ECO:0007669"/>
    <property type="project" value="UniProtKB-UniRule"/>
</dbReference>
<comment type="similarity">
    <text evidence="7">Belongs to the peptidase C12 family.</text>
</comment>
<dbReference type="SUPFAM" id="SSF54001">
    <property type="entry name" value="Cysteine proteinases"/>
    <property type="match status" value="1"/>
</dbReference>
<dbReference type="GO" id="GO:0005737">
    <property type="term" value="C:cytoplasm"/>
    <property type="evidence" value="ECO:0007669"/>
    <property type="project" value="TreeGrafter"/>
</dbReference>
<dbReference type="Pfam" id="PF01088">
    <property type="entry name" value="Peptidase_C12"/>
    <property type="match status" value="1"/>
</dbReference>
<protein>
    <recommendedName>
        <fullName evidence="2 7">ubiquitinyl hydrolase 1</fullName>
        <ecNumber evidence="2 7">3.4.19.12</ecNumber>
    </recommendedName>
</protein>
<feature type="site" description="Transition state stabilizer" evidence="7">
    <location>
        <position position="188"/>
    </location>
</feature>
<evidence type="ECO:0000259" key="9">
    <source>
        <dbReference type="PROSITE" id="PS52048"/>
    </source>
</evidence>
<proteinExistence type="inferred from homology"/>
<sequence>MSDNATAEISSRRSGRVRPEISYKERDDKDSYDELRRAQGYTVKRQRKDLSIKGHQNGIQKADEEADAVCTDQGPDLLDDVLNFPPEELEAYEGWVELESDPASRKLPDSDAHFNYILHTLGVSNVRSEEIFSMDETEIAALRETWVPRADYNLRKPIYGFIFLFECEGVPISDEIVPPPSNMWFAAQTASNSCATVALLNVLMNCDEVAMGEKVRKFKEETADMVLSHRGAYLSQNKFLRSTHNTFARRLDLMDADLGMMNQWEERNKRQNKAKSGKRKRKALDPDSAKHYVGYIPHDGQLWELDGLDGGVICLGPYQGDWACAVIPHIQRKVEELGLQANLLALSHNPQASVRQKLAANMACYEALLQKLAANPTLKSSAEQDSSYITCKQEHAEQLEKIGLTYEEAVAIAAPQEFLKELDGPEMTPEHADTTMRRLIAEQRDLRLEYDAARESGNEDLAAARRRCQDYTPLVHGWLRAMGEAGVLEALADSQ</sequence>
<accession>A0A4P7NFH8</accession>
<dbReference type="EMBL" id="CP034207">
    <property type="protein sequence ID" value="QBZ60622.1"/>
    <property type="molecule type" value="Genomic_DNA"/>
</dbReference>
<dbReference type="Proteomes" id="UP000294847">
    <property type="component" value="Chromosome 4"/>
</dbReference>
<dbReference type="AlphaFoldDB" id="A0A4P7NFH8"/>
<evidence type="ECO:0000256" key="2">
    <source>
        <dbReference type="ARBA" id="ARBA00012759"/>
    </source>
</evidence>